<keyword evidence="2" id="KW-0378">Hydrolase</keyword>
<dbReference type="SUPFAM" id="SSF51338">
    <property type="entry name" value="Composite domain of metallo-dependent hydrolases"/>
    <property type="match status" value="1"/>
</dbReference>
<dbReference type="Gene3D" id="3.10.310.70">
    <property type="match status" value="1"/>
</dbReference>
<dbReference type="InterPro" id="IPR033932">
    <property type="entry name" value="YtcJ-like"/>
</dbReference>
<gene>
    <name evidence="2" type="ordered locus">AMED_6971</name>
</gene>
<dbReference type="OrthoDB" id="3173428at2"/>
<dbReference type="Gene3D" id="2.30.40.10">
    <property type="entry name" value="Urease, subunit C, domain 1"/>
    <property type="match status" value="1"/>
</dbReference>
<dbReference type="Gene3D" id="3.20.20.140">
    <property type="entry name" value="Metal-dependent hydrolases"/>
    <property type="match status" value="1"/>
</dbReference>
<reference evidence="2 3" key="1">
    <citation type="journal article" date="2010" name="Cell Res.">
        <title>Complete genome sequence of the rifamycin SV-producing Amycolatopsis mediterranei U32 revealed its genetic characteristics in phylogeny and metabolism.</title>
        <authorList>
            <person name="Zhao W."/>
            <person name="Zhong Y."/>
            <person name="Yuan H."/>
            <person name="Wang J."/>
            <person name="Zheng H."/>
            <person name="Wang Y."/>
            <person name="Cen X."/>
            <person name="Xu F."/>
            <person name="Bai J."/>
            <person name="Han X."/>
            <person name="Lu G."/>
            <person name="Zhu Y."/>
            <person name="Shao Z."/>
            <person name="Yan H."/>
            <person name="Li C."/>
            <person name="Peng N."/>
            <person name="Zhang Z."/>
            <person name="Zhang Y."/>
            <person name="Lin W."/>
            <person name="Fan Y."/>
            <person name="Qin Z."/>
            <person name="Hu Y."/>
            <person name="Zhu B."/>
            <person name="Wang S."/>
            <person name="Ding X."/>
            <person name="Zhao G.P."/>
        </authorList>
    </citation>
    <scope>NUCLEOTIDE SEQUENCE [LARGE SCALE GENOMIC DNA]</scope>
    <source>
        <strain evidence="3">U-32</strain>
    </source>
</reference>
<evidence type="ECO:0000313" key="2">
    <source>
        <dbReference type="EMBL" id="ADJ48690.1"/>
    </source>
</evidence>
<dbReference type="AlphaFoldDB" id="A0A0H3DCL0"/>
<protein>
    <submittedName>
        <fullName evidence="2">Amidohydrolase</fullName>
    </submittedName>
</protein>
<proteinExistence type="predicted"/>
<feature type="domain" description="Amidohydrolase 3" evidence="1">
    <location>
        <begin position="44"/>
        <end position="532"/>
    </location>
</feature>
<sequence>MTTAFTNAAVWTGAGAVRDATVLVDGEVVLAVVDRDEPLPAAARIVDLAGGALLPGFGDGHAHPVFGALEDDGPAVRAARTVDEVVRVVRDFAEAHPGPDWVVGASVDRSLTADGNFDARWLDAVVPDRPVVLRASDYHTVWCNTAALRAAGIGPGTRDPALGRIVRRDDGSPLGTLLEWGACDLVLDRVPPPSPAALRRAVASASTRCAAAGLTWILDAWVDVTSGVVDAYLDAVAAGETSTRFDLAFRVDPREWREQVPVIAAARARVEAAGLGDRLRARTVKFFADGIIESATAALLDCYCGQDGDRGMPMWEPAELAAAMAVFDAAGMRTHVHAIGDAGVRSALDAVERVADGNAWWDRRPTITHLQLVDPADVARLARTGTIANFQPYWAQWDEFQTNLTSPLIGDRVDRQYAMATVHACGARVSFGSDWPVSSVRPLDGLRTAVTRKRSGSSSPPWCPEERLTVAQALTAYTAGAAYQAADEGRRGAIAPGMVADFVHLAADPFAVDPDFLDTIEVLGTWVAGRRVAGRD</sequence>
<dbReference type="KEGG" id="amd:AMED_6971"/>
<dbReference type="PANTHER" id="PTHR22642">
    <property type="entry name" value="IMIDAZOLONEPROPIONASE"/>
    <property type="match status" value="1"/>
</dbReference>
<name>A0A0H3DCL0_AMYMU</name>
<dbReference type="PANTHER" id="PTHR22642:SF2">
    <property type="entry name" value="PROTEIN LONG AFTER FAR-RED 3"/>
    <property type="match status" value="1"/>
</dbReference>
<dbReference type="EMBL" id="CP002000">
    <property type="protein sequence ID" value="ADJ48690.1"/>
    <property type="molecule type" value="Genomic_DNA"/>
</dbReference>
<dbReference type="InterPro" id="IPR013108">
    <property type="entry name" value="Amidohydro_3"/>
</dbReference>
<dbReference type="CDD" id="cd01300">
    <property type="entry name" value="YtcJ_like"/>
    <property type="match status" value="1"/>
</dbReference>
<evidence type="ECO:0000259" key="1">
    <source>
        <dbReference type="Pfam" id="PF07969"/>
    </source>
</evidence>
<dbReference type="InterPro" id="IPR011059">
    <property type="entry name" value="Metal-dep_hydrolase_composite"/>
</dbReference>
<dbReference type="RefSeq" id="WP_013228735.1">
    <property type="nucleotide sequence ID" value="NC_014318.1"/>
</dbReference>
<accession>A0A0H3DCL0</accession>
<dbReference type="eggNOG" id="COG1574">
    <property type="taxonomic scope" value="Bacteria"/>
</dbReference>
<dbReference type="SUPFAM" id="SSF51556">
    <property type="entry name" value="Metallo-dependent hydrolases"/>
    <property type="match status" value="1"/>
</dbReference>
<evidence type="ECO:0000313" key="3">
    <source>
        <dbReference type="Proteomes" id="UP000000328"/>
    </source>
</evidence>
<dbReference type="GO" id="GO:0016810">
    <property type="term" value="F:hydrolase activity, acting on carbon-nitrogen (but not peptide) bonds"/>
    <property type="evidence" value="ECO:0007669"/>
    <property type="project" value="InterPro"/>
</dbReference>
<dbReference type="GeneID" id="92874620"/>
<dbReference type="HOGENOM" id="CLU_009942_6_1_11"/>
<dbReference type="Pfam" id="PF07969">
    <property type="entry name" value="Amidohydro_3"/>
    <property type="match status" value="1"/>
</dbReference>
<dbReference type="InterPro" id="IPR032466">
    <property type="entry name" value="Metal_Hydrolase"/>
</dbReference>
<organism evidence="2 3">
    <name type="scientific">Amycolatopsis mediterranei (strain U-32)</name>
    <dbReference type="NCBI Taxonomy" id="749927"/>
    <lineage>
        <taxon>Bacteria</taxon>
        <taxon>Bacillati</taxon>
        <taxon>Actinomycetota</taxon>
        <taxon>Actinomycetes</taxon>
        <taxon>Pseudonocardiales</taxon>
        <taxon>Pseudonocardiaceae</taxon>
        <taxon>Amycolatopsis</taxon>
    </lineage>
</organism>
<dbReference type="PATRIC" id="fig|749927.5.peg.7249"/>
<dbReference type="Proteomes" id="UP000000328">
    <property type="component" value="Chromosome"/>
</dbReference>